<dbReference type="InterPro" id="IPR011711">
    <property type="entry name" value="GntR_C"/>
</dbReference>
<comment type="caution">
    <text evidence="5">The sequence shown here is derived from an EMBL/GenBank/DDBJ whole genome shotgun (WGS) entry which is preliminary data.</text>
</comment>
<dbReference type="InterPro" id="IPR000524">
    <property type="entry name" value="Tscrpt_reg_HTH_GntR"/>
</dbReference>
<evidence type="ECO:0000256" key="2">
    <source>
        <dbReference type="ARBA" id="ARBA00023125"/>
    </source>
</evidence>
<dbReference type="Proteomes" id="UP001169764">
    <property type="component" value="Unassembled WGS sequence"/>
</dbReference>
<accession>A0ABT8Y7S8</accession>
<dbReference type="SUPFAM" id="SSF48008">
    <property type="entry name" value="GntR ligand-binding domain-like"/>
    <property type="match status" value="1"/>
</dbReference>
<dbReference type="PANTHER" id="PTHR43537:SF5">
    <property type="entry name" value="UXU OPERON TRANSCRIPTIONAL REGULATOR"/>
    <property type="match status" value="1"/>
</dbReference>
<dbReference type="InterPro" id="IPR036390">
    <property type="entry name" value="WH_DNA-bd_sf"/>
</dbReference>
<dbReference type="SUPFAM" id="SSF46785">
    <property type="entry name" value="Winged helix' DNA-binding domain"/>
    <property type="match status" value="1"/>
</dbReference>
<dbReference type="EMBL" id="JAUOTP010000003">
    <property type="protein sequence ID" value="MDO6414363.1"/>
    <property type="molecule type" value="Genomic_DNA"/>
</dbReference>
<gene>
    <name evidence="5" type="ORF">Q4F19_08220</name>
</gene>
<dbReference type="SMART" id="SM00345">
    <property type="entry name" value="HTH_GNTR"/>
    <property type="match status" value="1"/>
</dbReference>
<organism evidence="5 6">
    <name type="scientific">Sphingomonas natans</name>
    <dbReference type="NCBI Taxonomy" id="3063330"/>
    <lineage>
        <taxon>Bacteria</taxon>
        <taxon>Pseudomonadati</taxon>
        <taxon>Pseudomonadota</taxon>
        <taxon>Alphaproteobacteria</taxon>
        <taxon>Sphingomonadales</taxon>
        <taxon>Sphingomonadaceae</taxon>
        <taxon>Sphingomonas</taxon>
    </lineage>
</organism>
<sequence length="257" mass="29545">MTKKTAIAYLFLRRKILDLAIKPGSQLRVGQIQDRLDMTRPPVLDALIWLQAEDYLQNDHNQAFFVKDWGADEIKQTYELRAMFAEHAASCWSQRADDQSIANLQKAIFAAEGTLDAELFDPEELTLSFRAFDRTLIDLQELTLLAKLHRQVTPPAQFRRTMRMLNKDNFAEALLGRQRLLEAIIRRDVAWARSIARAMMLFLQHRHLDGLAANQDRFMDDWLTAADLPSIHADVVWGDGRPDLENSTLATLRPKAF</sequence>
<protein>
    <submittedName>
        <fullName evidence="5">GntR family transcriptional regulator</fullName>
    </submittedName>
</protein>
<keyword evidence="2" id="KW-0238">DNA-binding</keyword>
<reference evidence="5" key="1">
    <citation type="submission" date="2023-07" db="EMBL/GenBank/DDBJ databases">
        <authorList>
            <person name="Kim M."/>
        </authorList>
    </citation>
    <scope>NUCLEOTIDE SEQUENCE</scope>
    <source>
        <strain evidence="5">BIUV-7</strain>
    </source>
</reference>
<feature type="domain" description="HTH gntR-type" evidence="4">
    <location>
        <begin position="8"/>
        <end position="66"/>
    </location>
</feature>
<dbReference type="RefSeq" id="WP_303541469.1">
    <property type="nucleotide sequence ID" value="NZ_JAUOTP010000003.1"/>
</dbReference>
<evidence type="ECO:0000256" key="3">
    <source>
        <dbReference type="ARBA" id="ARBA00023163"/>
    </source>
</evidence>
<dbReference type="InterPro" id="IPR008920">
    <property type="entry name" value="TF_FadR/GntR_C"/>
</dbReference>
<evidence type="ECO:0000313" key="6">
    <source>
        <dbReference type="Proteomes" id="UP001169764"/>
    </source>
</evidence>
<proteinExistence type="predicted"/>
<dbReference type="Gene3D" id="1.10.10.10">
    <property type="entry name" value="Winged helix-like DNA-binding domain superfamily/Winged helix DNA-binding domain"/>
    <property type="match status" value="1"/>
</dbReference>
<evidence type="ECO:0000256" key="1">
    <source>
        <dbReference type="ARBA" id="ARBA00023015"/>
    </source>
</evidence>
<evidence type="ECO:0000259" key="4">
    <source>
        <dbReference type="SMART" id="SM00345"/>
    </source>
</evidence>
<keyword evidence="3" id="KW-0804">Transcription</keyword>
<dbReference type="Gene3D" id="1.20.120.530">
    <property type="entry name" value="GntR ligand-binding domain-like"/>
    <property type="match status" value="1"/>
</dbReference>
<dbReference type="PANTHER" id="PTHR43537">
    <property type="entry name" value="TRANSCRIPTIONAL REGULATOR, GNTR FAMILY"/>
    <property type="match status" value="1"/>
</dbReference>
<dbReference type="Pfam" id="PF07729">
    <property type="entry name" value="FCD"/>
    <property type="match status" value="1"/>
</dbReference>
<name>A0ABT8Y7S8_9SPHN</name>
<dbReference type="InterPro" id="IPR036388">
    <property type="entry name" value="WH-like_DNA-bd_sf"/>
</dbReference>
<dbReference type="Pfam" id="PF00392">
    <property type="entry name" value="GntR"/>
    <property type="match status" value="1"/>
</dbReference>
<evidence type="ECO:0000313" key="5">
    <source>
        <dbReference type="EMBL" id="MDO6414363.1"/>
    </source>
</evidence>
<keyword evidence="6" id="KW-1185">Reference proteome</keyword>
<keyword evidence="1" id="KW-0805">Transcription regulation</keyword>